<dbReference type="AlphaFoldDB" id="A0A4T2C838"/>
<evidence type="ECO:0000256" key="1">
    <source>
        <dbReference type="ARBA" id="ARBA00001946"/>
    </source>
</evidence>
<dbReference type="PANTHER" id="PTHR12001:SF85">
    <property type="entry name" value="SHORT CHAIN ISOPRENYL DIPHOSPHATE SYNTHASE"/>
    <property type="match status" value="1"/>
</dbReference>
<evidence type="ECO:0000313" key="9">
    <source>
        <dbReference type="Proteomes" id="UP000306192"/>
    </source>
</evidence>
<evidence type="ECO:0000313" key="8">
    <source>
        <dbReference type="EMBL" id="TIH38736.1"/>
    </source>
</evidence>
<dbReference type="EMBL" id="QYRT01000008">
    <property type="protein sequence ID" value="TIH38736.1"/>
    <property type="molecule type" value="Genomic_DNA"/>
</dbReference>
<evidence type="ECO:0000256" key="7">
    <source>
        <dbReference type="SAM" id="MobiDB-lite"/>
    </source>
</evidence>
<keyword evidence="4" id="KW-0479">Metal-binding</keyword>
<dbReference type="InterPro" id="IPR000092">
    <property type="entry name" value="Polyprenyl_synt"/>
</dbReference>
<sequence>MAEPDSDSSTTCSSTTAITPSSPAVGYSRNVDPQDLVVSAQRRQKHVDAVLDRFFSLAKNRASAIGPRYLTLWQTLEKNTAGGKRFRPGMVMGAYESLGGTDFEAAAHVGAAFELLHTALIVHDDVIDRDFIRRGGVNVSGVYRDIAQTAGIPIPAAEHRGLSVAVIAGDLALFNAYRLIDRSGVGELMRSRLHDIFDEAMFASAAGELLDVDFSQLKSMPTVEEVVDMERLKTAVYSFESPVEAGAVLAGASDEAVRALAGFGRNIGIAYQIVDDLLGVFGDEAATGKTTIGDLREGKRTVLIAYASGRPEWIEISRWLGLPDLTWEQAAVVRRSLEDCGARHYAEELAREFANRAAEELASDALPDRARAEFEPIIETVLGRVR</sequence>
<dbReference type="PROSITE" id="PS00444">
    <property type="entry name" value="POLYPRENYL_SYNTHASE_2"/>
    <property type="match status" value="1"/>
</dbReference>
<dbReference type="PANTHER" id="PTHR12001">
    <property type="entry name" value="GERANYLGERANYL PYROPHOSPHATE SYNTHASE"/>
    <property type="match status" value="1"/>
</dbReference>
<comment type="caution">
    <text evidence="8">The sequence shown here is derived from an EMBL/GenBank/DDBJ whole genome shotgun (WGS) entry which is preliminary data.</text>
</comment>
<dbReference type="InterPro" id="IPR008949">
    <property type="entry name" value="Isoprenoid_synthase_dom_sf"/>
</dbReference>
<proteinExistence type="inferred from homology"/>
<gene>
    <name evidence="8" type="ORF">D4765_06195</name>
</gene>
<dbReference type="CDD" id="cd00685">
    <property type="entry name" value="Trans_IPPS_HT"/>
    <property type="match status" value="1"/>
</dbReference>
<dbReference type="Pfam" id="PF00348">
    <property type="entry name" value="polyprenyl_synt"/>
    <property type="match status" value="1"/>
</dbReference>
<evidence type="ECO:0000256" key="5">
    <source>
        <dbReference type="ARBA" id="ARBA00022842"/>
    </source>
</evidence>
<feature type="compositionally biased region" description="Low complexity" evidence="7">
    <location>
        <begin position="7"/>
        <end position="22"/>
    </location>
</feature>
<feature type="region of interest" description="Disordered" evidence="7">
    <location>
        <begin position="1"/>
        <end position="27"/>
    </location>
</feature>
<keyword evidence="9" id="KW-1185">Reference proteome</keyword>
<dbReference type="SFLD" id="SFLDS00005">
    <property type="entry name" value="Isoprenoid_Synthase_Type_I"/>
    <property type="match status" value="1"/>
</dbReference>
<dbReference type="Proteomes" id="UP000306192">
    <property type="component" value="Unassembled WGS sequence"/>
</dbReference>
<dbReference type="GO" id="GO:0004659">
    <property type="term" value="F:prenyltransferase activity"/>
    <property type="evidence" value="ECO:0007669"/>
    <property type="project" value="InterPro"/>
</dbReference>
<evidence type="ECO:0000256" key="2">
    <source>
        <dbReference type="ARBA" id="ARBA00006706"/>
    </source>
</evidence>
<name>A0A4T2C838_9MICO</name>
<evidence type="ECO:0000256" key="3">
    <source>
        <dbReference type="ARBA" id="ARBA00022679"/>
    </source>
</evidence>
<keyword evidence="5" id="KW-0460">Magnesium</keyword>
<protein>
    <submittedName>
        <fullName evidence="8">Polyprenyl synthetase family protein</fullName>
    </submittedName>
</protein>
<evidence type="ECO:0000256" key="6">
    <source>
        <dbReference type="RuleBase" id="RU004466"/>
    </source>
</evidence>
<dbReference type="InterPro" id="IPR033749">
    <property type="entry name" value="Polyprenyl_synt_CS"/>
</dbReference>
<dbReference type="GO" id="GO:0046872">
    <property type="term" value="F:metal ion binding"/>
    <property type="evidence" value="ECO:0007669"/>
    <property type="project" value="UniProtKB-KW"/>
</dbReference>
<dbReference type="PROSITE" id="PS00723">
    <property type="entry name" value="POLYPRENYL_SYNTHASE_1"/>
    <property type="match status" value="1"/>
</dbReference>
<dbReference type="GO" id="GO:0008299">
    <property type="term" value="P:isoprenoid biosynthetic process"/>
    <property type="evidence" value="ECO:0007669"/>
    <property type="project" value="InterPro"/>
</dbReference>
<comment type="similarity">
    <text evidence="2 6">Belongs to the FPP/GGPP synthase family.</text>
</comment>
<evidence type="ECO:0000256" key="4">
    <source>
        <dbReference type="ARBA" id="ARBA00022723"/>
    </source>
</evidence>
<dbReference type="OrthoDB" id="4497239at2"/>
<comment type="cofactor">
    <cofactor evidence="1">
        <name>Mg(2+)</name>
        <dbReference type="ChEBI" id="CHEBI:18420"/>
    </cofactor>
</comment>
<organism evidence="8 9">
    <name type="scientific">Subtercola vilae</name>
    <dbReference type="NCBI Taxonomy" id="2056433"/>
    <lineage>
        <taxon>Bacteria</taxon>
        <taxon>Bacillati</taxon>
        <taxon>Actinomycetota</taxon>
        <taxon>Actinomycetes</taxon>
        <taxon>Micrococcales</taxon>
        <taxon>Microbacteriaceae</taxon>
        <taxon>Subtercola</taxon>
    </lineage>
</organism>
<reference evidence="8 9" key="1">
    <citation type="journal article" date="2019" name="Microorganisms">
        <title>Systematic Affiliation and Genome Analysis of Subtercola vilae DB165(T) with Particular Emphasis on Cold Adaptation of an Isolate from a High-Altitude Cold Volcano Lake.</title>
        <authorList>
            <person name="Villalobos A.S."/>
            <person name="Wiese J."/>
            <person name="Imhoff J.F."/>
            <person name="Dorador C."/>
            <person name="Keller A."/>
            <person name="Hentschel U."/>
        </authorList>
    </citation>
    <scope>NUCLEOTIDE SEQUENCE [LARGE SCALE GENOMIC DNA]</scope>
    <source>
        <strain evidence="8 9">DB165</strain>
    </source>
</reference>
<dbReference type="SUPFAM" id="SSF48576">
    <property type="entry name" value="Terpenoid synthases"/>
    <property type="match status" value="1"/>
</dbReference>
<keyword evidence="3 6" id="KW-0808">Transferase</keyword>
<accession>A0A4T2C838</accession>
<dbReference type="Gene3D" id="1.10.600.10">
    <property type="entry name" value="Farnesyl Diphosphate Synthase"/>
    <property type="match status" value="1"/>
</dbReference>